<evidence type="ECO:0000313" key="7">
    <source>
        <dbReference type="Proteomes" id="UP000095347"/>
    </source>
</evidence>
<reference evidence="7" key="1">
    <citation type="submission" date="2016-07" db="EMBL/GenBank/DDBJ databases">
        <authorList>
            <person name="Florea S."/>
            <person name="Webb J.S."/>
            <person name="Jaromczyk J."/>
            <person name="Schardl C.L."/>
        </authorList>
    </citation>
    <scope>NUCLEOTIDE SEQUENCE [LARGE SCALE GENOMIC DNA]</scope>
    <source>
        <strain evidence="7">MV-1</strain>
    </source>
</reference>
<dbReference type="GO" id="GO:0009055">
    <property type="term" value="F:electron transfer activity"/>
    <property type="evidence" value="ECO:0007669"/>
    <property type="project" value="InterPro"/>
</dbReference>
<dbReference type="InterPro" id="IPR051459">
    <property type="entry name" value="Cytochrome_c-type_DH"/>
</dbReference>
<evidence type="ECO:0000259" key="5">
    <source>
        <dbReference type="PROSITE" id="PS51007"/>
    </source>
</evidence>
<evidence type="ECO:0000313" key="6">
    <source>
        <dbReference type="EMBL" id="OEJ65161.1"/>
    </source>
</evidence>
<dbReference type="InterPro" id="IPR009056">
    <property type="entry name" value="Cyt_c-like_dom"/>
</dbReference>
<dbReference type="GO" id="GO:0046872">
    <property type="term" value="F:metal ion binding"/>
    <property type="evidence" value="ECO:0007669"/>
    <property type="project" value="UniProtKB-KW"/>
</dbReference>
<dbReference type="PROSITE" id="PS51007">
    <property type="entry name" value="CYTC"/>
    <property type="match status" value="2"/>
</dbReference>
<keyword evidence="2 4" id="KW-0479">Metal-binding</keyword>
<keyword evidence="1 4" id="KW-0349">Heme</keyword>
<feature type="domain" description="Cytochrome c" evidence="5">
    <location>
        <begin position="9"/>
        <end position="114"/>
    </location>
</feature>
<dbReference type="Pfam" id="PF00034">
    <property type="entry name" value="Cytochrom_C"/>
    <property type="match status" value="1"/>
</dbReference>
<dbReference type="PANTHER" id="PTHR35008:SF8">
    <property type="entry name" value="ALCOHOL DEHYDROGENASE CYTOCHROME C SUBUNIT"/>
    <property type="match status" value="1"/>
</dbReference>
<accession>A0A1E5Q4S2</accession>
<dbReference type="Proteomes" id="UP000095347">
    <property type="component" value="Unassembled WGS sequence"/>
</dbReference>
<dbReference type="EMBL" id="MCGG01000055">
    <property type="protein sequence ID" value="OEJ65161.1"/>
    <property type="molecule type" value="Genomic_DNA"/>
</dbReference>
<gene>
    <name evidence="6" type="ORF">BEN30_15635</name>
</gene>
<evidence type="ECO:0000256" key="4">
    <source>
        <dbReference type="PROSITE-ProRule" id="PRU00433"/>
    </source>
</evidence>
<name>A0A1E5Q4S2_9PROT</name>
<dbReference type="Gene3D" id="1.10.760.10">
    <property type="entry name" value="Cytochrome c-like domain"/>
    <property type="match status" value="1"/>
</dbReference>
<dbReference type="InterPro" id="IPR036909">
    <property type="entry name" value="Cyt_c-like_dom_sf"/>
</dbReference>
<evidence type="ECO:0000256" key="1">
    <source>
        <dbReference type="ARBA" id="ARBA00022617"/>
    </source>
</evidence>
<dbReference type="GO" id="GO:0020037">
    <property type="term" value="F:heme binding"/>
    <property type="evidence" value="ECO:0007669"/>
    <property type="project" value="InterPro"/>
</dbReference>
<sequence length="279" mass="30858">MAQNRGAQDLVANGEYIFNLAGCVGCHTDKKTRGPRLAGGRAFKTDFGTFFSPNITPDLDTGIGKWTFADFRQALRDGLRPDGAHYFPAFPYTSYTHMTDDDISALWAYLQAQPSVSKPNQAHQLNAPFGWRWLVGFWKALYFEKGPKSAWPRGRYIAEALSHCPECHTPRNWLGGQKTDMAYGGTQKNPEGLTIPNITPDLETGTGKWKSGDFEMLFSIGMLPDGDFVGGVMGESVSHSTSKMTLEDRKALITYLQSVAPVHNQVKPKKAEKSGTDAW</sequence>
<comment type="caution">
    <text evidence="6">The sequence shown here is derived from an EMBL/GenBank/DDBJ whole genome shotgun (WGS) entry which is preliminary data.</text>
</comment>
<evidence type="ECO:0000256" key="2">
    <source>
        <dbReference type="ARBA" id="ARBA00022723"/>
    </source>
</evidence>
<keyword evidence="3 4" id="KW-0408">Iron</keyword>
<feature type="domain" description="Cytochrome c" evidence="5">
    <location>
        <begin position="149"/>
        <end position="260"/>
    </location>
</feature>
<protein>
    <recommendedName>
        <fullName evidence="5">Cytochrome c domain-containing protein</fullName>
    </recommendedName>
</protein>
<proteinExistence type="predicted"/>
<dbReference type="STRING" id="28181.BEN30_15635"/>
<keyword evidence="7" id="KW-1185">Reference proteome</keyword>
<dbReference type="PANTHER" id="PTHR35008">
    <property type="entry name" value="BLL4482 PROTEIN-RELATED"/>
    <property type="match status" value="1"/>
</dbReference>
<evidence type="ECO:0000256" key="3">
    <source>
        <dbReference type="ARBA" id="ARBA00023004"/>
    </source>
</evidence>
<dbReference type="AlphaFoldDB" id="A0A1E5Q4S2"/>
<dbReference type="SUPFAM" id="SSF46626">
    <property type="entry name" value="Cytochrome c"/>
    <property type="match status" value="2"/>
</dbReference>
<organism evidence="6 7">
    <name type="scientific">Magnetovibrio blakemorei</name>
    <dbReference type="NCBI Taxonomy" id="28181"/>
    <lineage>
        <taxon>Bacteria</taxon>
        <taxon>Pseudomonadati</taxon>
        <taxon>Pseudomonadota</taxon>
        <taxon>Alphaproteobacteria</taxon>
        <taxon>Rhodospirillales</taxon>
        <taxon>Magnetovibrionaceae</taxon>
        <taxon>Magnetovibrio</taxon>
    </lineage>
</organism>